<sequence length="2023" mass="225172">MNAALEPLFTTAEQEKFDKLSSAAEAFNRLLFSYPSLAISVEVHARLGFIYKNLEKFDLALKHLNAALNDKAESSFLSKTELRFHIAHCYDCAGDLERAFHEYRTLSLDQSVSLSNTLHAQILRQLGWICYRRECAADARHQKISEAEQYLTQSRELEPSCGKTYYYLGRCYGELPERAHDAFTNYRQSIDKSEADADTWCSIGVLYQQQSQPMDALQAFICAVQLDSEHSAAWSDLGRLYEVNGQFSDALHCFKKAIKYRPAAPEALKARIRVLEKELHPSSLLIGNLRSLQPNKLPGLEEAWRLPIPAELSQRQEEFLKLKQQRYRDGSPLLAMNSMLRAKMTSDLSATQVELMRVLRANKANLAERDRNLLEELERRYGDQKMTSDLSATQVELMRVLRANKANLAERDRNLLEELERRYGDQEEAMSDVEQHLDSDSLPLVSQDDLMNVLGGAGTVVVKTEGGHADDGATASTSASGNVVPKQEPSDGAHASTSLQEEAVSSTSDLPYSFSLNAAVHVPVTITAEELLERCHKRVEKPSEFMEIFDERVPPPIPPDAPNEKLPPEKALRQTPVVIVDSRKDAHGIELQNFCYNNTIALIRGMTTALKMDLSLFSTKSLLEIAPEHEVEVRTQYRMPTDQNVDHLGNLTWACHSVRSFTTIAKYAQYQAQSFQYSLKEEAEKLRAAGAKYGGGSSDSNTVSSKRRRVAPFDESPMPMKILKFGTNVEVRTQYRMPTDQNVDHLGNLTWACHSVRSFTTIAKYAQYQAQSFQYSLKEEAEKLRAAGAKYGGGSSDSNTVSSKRRRVAPFDESPMPMKILKFGTNVEVRTQYRMPTDQNVDHLGNLTWACHSVRSFTTIAKYAQYQAQSFQYSLKEEAEKLRAAGAKYGGGSSDSNTVSSKRRRVAPFDESPMPMKILKFGTNVDLSDENKFRAQLTELNKMPAFCRLVAGCNMLTHLGHTVYGMNTVQMYMKVPGARTPGHQENNCLASVNINIGPGECEWFGVPYEYWPVIDDMLRKRGLDFLKGVWWPDIDDLLEAGVPVHRFTQKAGDMVWVGSGCVHWVQSTGWCNNVAWNVGPLTAPQLQMAIFSHEWNKLHGYKSLVPLQHLCWQLARNIRFSNQKMYVIIKQMLIRSLAYCKMVADMVTAAGKSIKVHPRQKGEVSHYCSTCEIEVWNVLLVREMNGKFPVYCVQCARKADLVNFLVLQQYSFDELSSVFDHFRLHPMTIEPGTEAAKAKLVKIDEVKSTARKQRVATHSHVKGLGLDPDTFLPKNNAGGFIGQMEAREAAGIIVEMIRSKRMAGRAILLAGPPGTGKTAIALAMAQELGDKMPFCPMVGSEVFSAEVKKTEVLMENFRRAIGLRVREKKEVYEGEVTELTPLEADNPTGGYGKTISHVVITLKTAKGSKQLKLDPTIYDTILKQKVEVGDVIHIEASSGAVKRLGRCDVYATEFDLEADEFVPLPKGDVHKSKEVVQDVTLHDLDVANARPQGQGGEMISLVGQLMRPKKTEITDRLRQEINAVVNDYIDQMTIEPGTEAAKAKLVKIDEVKSTARKQRVATHSHVKGLGLDPDTFLPKNNAGGFIGQMEAREAAGIIVEMIRSKRMAGRAILLAGPPGTGKTAIALAMAQELGDKMPFCPMVGSEVFSAEVKKTEVLMENFRRAIGLRVREKKEVYEGEVTELTPLEADNPTGGYGKTISHVVITLKTAKGSKQLKLDPTIYDTILKQKVEVGDVIHIEASSGAVKRLGRCDVYATEFDLEADEFVPLPKGDVHKSKEVVQDVTLHDLDVANARPQGQGGEMISLVGQLMRPKKTEITDRLRQEINAVVNDYIDQGIAELLPGVLFIDEVHMLDLECFTYLHRALESTISPIVIFATNRGRCKVRGTDMMSTHGIPSDLLDRILIVTTKPYKMDEIIAIVKIRAEAEAVRLEDGALTLLGEIGSRASLRYVVQLLTPAKLLAEVYGRDTVTENDIRECSELFIDAKTSSQMLLSDRCAKGDAGTSATTAAPSSTSTGTPMES</sequence>
<dbReference type="InterPro" id="IPR042487">
    <property type="entry name" value="RuvBL1/2_DNA/RNA_bd_dom"/>
</dbReference>
<accession>A0A0B2V1B7</accession>
<dbReference type="InterPro" id="IPR048562">
    <property type="entry name" value="KDM6A_B-like_C-hel"/>
</dbReference>
<dbReference type="InterPro" id="IPR019734">
    <property type="entry name" value="TPR_rpt"/>
</dbReference>
<keyword evidence="5" id="KW-0677">Repeat</keyword>
<evidence type="ECO:0000259" key="16">
    <source>
        <dbReference type="PROSITE" id="PS51184"/>
    </source>
</evidence>
<evidence type="ECO:0000256" key="10">
    <source>
        <dbReference type="ARBA" id="ARBA00022840"/>
    </source>
</evidence>
<dbReference type="InterPro" id="IPR013105">
    <property type="entry name" value="TPR_2"/>
</dbReference>
<evidence type="ECO:0000256" key="7">
    <source>
        <dbReference type="ARBA" id="ARBA00022801"/>
    </source>
</evidence>
<dbReference type="GO" id="GO:0016787">
    <property type="term" value="F:hydrolase activity"/>
    <property type="evidence" value="ECO:0007669"/>
    <property type="project" value="UniProtKB-KW"/>
</dbReference>
<dbReference type="Gene3D" id="2.10.110.20">
    <property type="match status" value="1"/>
</dbReference>
<keyword evidence="11" id="KW-0539">Nucleus</keyword>
<dbReference type="PROSITE" id="PS50005">
    <property type="entry name" value="TPR"/>
    <property type="match status" value="2"/>
</dbReference>
<feature type="region of interest" description="Disordered" evidence="15">
    <location>
        <begin position="2001"/>
        <end position="2023"/>
    </location>
</feature>
<dbReference type="InterPro" id="IPR012340">
    <property type="entry name" value="NA-bd_OB-fold"/>
</dbReference>
<dbReference type="InterPro" id="IPR046941">
    <property type="entry name" value="KDM6_GATAL_sf"/>
</dbReference>
<dbReference type="GO" id="GO:0010628">
    <property type="term" value="P:positive regulation of gene expression"/>
    <property type="evidence" value="ECO:0007669"/>
    <property type="project" value="UniProtKB-ARBA"/>
</dbReference>
<dbReference type="STRING" id="6265.A0A0B2V1B7"/>
<dbReference type="PROSITE" id="PS50293">
    <property type="entry name" value="TPR_REGION"/>
    <property type="match status" value="1"/>
</dbReference>
<dbReference type="Pfam" id="PF07719">
    <property type="entry name" value="TPR_2"/>
    <property type="match status" value="1"/>
</dbReference>
<dbReference type="InterPro" id="IPR003347">
    <property type="entry name" value="JmjC_dom"/>
</dbReference>
<evidence type="ECO:0000256" key="15">
    <source>
        <dbReference type="SAM" id="MobiDB-lite"/>
    </source>
</evidence>
<feature type="region of interest" description="Disordered" evidence="15">
    <location>
        <begin position="788"/>
        <end position="809"/>
    </location>
</feature>
<dbReference type="Gene3D" id="2.40.50.360">
    <property type="entry name" value="RuvB-like helicase, domain II"/>
    <property type="match status" value="2"/>
</dbReference>
<comment type="similarity">
    <text evidence="2">Belongs to the RuvB family.</text>
</comment>
<dbReference type="Pfam" id="PF21322">
    <property type="entry name" value="KDM6_C-hel"/>
    <property type="match status" value="1"/>
</dbReference>
<keyword evidence="8 13" id="KW-0802">TPR repeat</keyword>
<gene>
    <name evidence="17" type="primary">RUVBL1</name>
    <name evidence="17" type="ORF">Tcan_18562</name>
</gene>
<dbReference type="SUPFAM" id="SSF52540">
    <property type="entry name" value="P-loop containing nucleoside triphosphate hydrolases"/>
    <property type="match status" value="2"/>
</dbReference>
<protein>
    <recommendedName>
        <fullName evidence="3">DNA helicase</fullName>
        <ecNumber evidence="3">3.6.4.12</ecNumber>
    </recommendedName>
    <alternativeName>
        <fullName evidence="12">Pontin</fullName>
    </alternativeName>
</protein>
<dbReference type="InterPro" id="IPR011990">
    <property type="entry name" value="TPR-like_helical_dom_sf"/>
</dbReference>
<dbReference type="FunFam" id="1.10.8.60:FF:000010">
    <property type="entry name" value="RuvB-like helicase"/>
    <property type="match status" value="1"/>
</dbReference>
<feature type="compositionally biased region" description="Low complexity" evidence="15">
    <location>
        <begin position="2003"/>
        <end position="2023"/>
    </location>
</feature>
<feature type="domain" description="JmjC" evidence="16">
    <location>
        <begin position="932"/>
        <end position="1095"/>
    </location>
</feature>
<dbReference type="Pfam" id="PF02373">
    <property type="entry name" value="JmjC"/>
    <property type="match status" value="1"/>
</dbReference>
<dbReference type="Gene3D" id="2.60.120.650">
    <property type="entry name" value="Cupin"/>
    <property type="match status" value="3"/>
</dbReference>
<dbReference type="GO" id="GO:0005524">
    <property type="term" value="F:ATP binding"/>
    <property type="evidence" value="ECO:0007669"/>
    <property type="project" value="UniProtKB-KW"/>
</dbReference>
<dbReference type="SUPFAM" id="SSF51197">
    <property type="entry name" value="Clavaminate synthase-like"/>
    <property type="match status" value="1"/>
</dbReference>
<keyword evidence="18" id="KW-1185">Reference proteome</keyword>
<dbReference type="SUPFAM" id="SSF50249">
    <property type="entry name" value="Nucleic acid-binding proteins"/>
    <property type="match status" value="1"/>
</dbReference>
<reference evidence="17 18" key="1">
    <citation type="submission" date="2014-11" db="EMBL/GenBank/DDBJ databases">
        <title>Genetic blueprint of the zoonotic pathogen Toxocara canis.</title>
        <authorList>
            <person name="Zhu X.-Q."/>
            <person name="Korhonen P.K."/>
            <person name="Cai H."/>
            <person name="Young N.D."/>
            <person name="Nejsum P."/>
            <person name="von Samson-Himmelstjerna G."/>
            <person name="Boag P.R."/>
            <person name="Tan P."/>
            <person name="Li Q."/>
            <person name="Min J."/>
            <person name="Yang Y."/>
            <person name="Wang X."/>
            <person name="Fang X."/>
            <person name="Hall R.S."/>
            <person name="Hofmann A."/>
            <person name="Sternberg P.W."/>
            <person name="Jex A.R."/>
            <person name="Gasser R.B."/>
        </authorList>
    </citation>
    <scope>NUCLEOTIDE SEQUENCE [LARGE SCALE GENOMIC DNA]</scope>
    <source>
        <strain evidence="17">PN_DK_2014</strain>
    </source>
</reference>
<evidence type="ECO:0000313" key="17">
    <source>
        <dbReference type="EMBL" id="KHN75259.1"/>
    </source>
</evidence>
<dbReference type="GO" id="GO:0003678">
    <property type="term" value="F:DNA helicase activity"/>
    <property type="evidence" value="ECO:0007669"/>
    <property type="project" value="UniProtKB-EC"/>
</dbReference>
<feature type="compositionally biased region" description="Low complexity" evidence="15">
    <location>
        <begin position="472"/>
        <end position="481"/>
    </location>
</feature>
<evidence type="ECO:0000256" key="12">
    <source>
        <dbReference type="ARBA" id="ARBA00080575"/>
    </source>
</evidence>
<evidence type="ECO:0000256" key="11">
    <source>
        <dbReference type="ARBA" id="ARBA00023242"/>
    </source>
</evidence>
<feature type="repeat" description="TPR" evidence="13">
    <location>
        <begin position="197"/>
        <end position="230"/>
    </location>
</feature>
<organism evidence="17 18">
    <name type="scientific">Toxocara canis</name>
    <name type="common">Canine roundworm</name>
    <dbReference type="NCBI Taxonomy" id="6265"/>
    <lineage>
        <taxon>Eukaryota</taxon>
        <taxon>Metazoa</taxon>
        <taxon>Ecdysozoa</taxon>
        <taxon>Nematoda</taxon>
        <taxon>Chromadorea</taxon>
        <taxon>Rhabditida</taxon>
        <taxon>Spirurina</taxon>
        <taxon>Ascaridomorpha</taxon>
        <taxon>Ascaridoidea</taxon>
        <taxon>Toxocaridae</taxon>
        <taxon>Toxocara</taxon>
    </lineage>
</organism>
<evidence type="ECO:0000256" key="1">
    <source>
        <dbReference type="ARBA" id="ARBA00004123"/>
    </source>
</evidence>
<dbReference type="Gene3D" id="1.10.8.60">
    <property type="match status" value="1"/>
</dbReference>
<dbReference type="Pfam" id="PF17856">
    <property type="entry name" value="TIP49_C"/>
    <property type="match status" value="1"/>
</dbReference>
<evidence type="ECO:0000256" key="6">
    <source>
        <dbReference type="ARBA" id="ARBA00022741"/>
    </source>
</evidence>
<dbReference type="InterPro" id="IPR003593">
    <property type="entry name" value="AAA+_ATPase"/>
</dbReference>
<comment type="subcellular location">
    <subcellularLocation>
        <location evidence="1">Nucleus</location>
    </subcellularLocation>
</comment>
<name>A0A0B2V1B7_TOXCA</name>
<evidence type="ECO:0000256" key="9">
    <source>
        <dbReference type="ARBA" id="ARBA00022806"/>
    </source>
</evidence>
<dbReference type="SMART" id="SM00382">
    <property type="entry name" value="AAA"/>
    <property type="match status" value="2"/>
</dbReference>
<evidence type="ECO:0000256" key="3">
    <source>
        <dbReference type="ARBA" id="ARBA00012551"/>
    </source>
</evidence>
<keyword evidence="10" id="KW-0067">ATP-binding</keyword>
<dbReference type="InterPro" id="IPR041048">
    <property type="entry name" value="RuvB-like_C"/>
</dbReference>
<feature type="coiled-coil region" evidence="14">
    <location>
        <begin position="356"/>
        <end position="436"/>
    </location>
</feature>
<dbReference type="GO" id="GO:0005634">
    <property type="term" value="C:nucleus"/>
    <property type="evidence" value="ECO:0007669"/>
    <property type="project" value="UniProtKB-SubCell"/>
</dbReference>
<evidence type="ECO:0000313" key="18">
    <source>
        <dbReference type="Proteomes" id="UP000031036"/>
    </source>
</evidence>
<keyword evidence="6" id="KW-0547">Nucleotide-binding</keyword>
<dbReference type="Proteomes" id="UP000031036">
    <property type="component" value="Unassembled WGS sequence"/>
</dbReference>
<keyword evidence="9" id="KW-0347">Helicase</keyword>
<evidence type="ECO:0000256" key="2">
    <source>
        <dbReference type="ARBA" id="ARBA00007519"/>
    </source>
</evidence>
<dbReference type="InterPro" id="IPR010339">
    <property type="entry name" value="TIP49_P-loop"/>
</dbReference>
<dbReference type="PANTHER" id="PTHR11093">
    <property type="entry name" value="RUVB-RELATED REPTIN AND PONTIN"/>
    <property type="match status" value="1"/>
</dbReference>
<comment type="caution">
    <text evidence="17">The sequence shown here is derived from an EMBL/GenBank/DDBJ whole genome shotgun (WGS) entry which is preliminary data.</text>
</comment>
<dbReference type="OrthoDB" id="418911at2759"/>
<feature type="region of interest" description="Disordered" evidence="15">
    <location>
        <begin position="886"/>
        <end position="907"/>
    </location>
</feature>
<dbReference type="Pfam" id="PF06068">
    <property type="entry name" value="TIP49"/>
    <property type="match status" value="2"/>
</dbReference>
<dbReference type="InterPro" id="IPR027417">
    <property type="entry name" value="P-loop_NTPase"/>
</dbReference>
<feature type="compositionally biased region" description="Polar residues" evidence="15">
    <location>
        <begin position="495"/>
        <end position="504"/>
    </location>
</feature>
<keyword evidence="14" id="KW-0175">Coiled coil</keyword>
<feature type="repeat" description="TPR" evidence="13">
    <location>
        <begin position="231"/>
        <end position="264"/>
    </location>
</feature>
<dbReference type="Gene3D" id="1.20.58.1370">
    <property type="match status" value="1"/>
</dbReference>
<dbReference type="SMART" id="SM00558">
    <property type="entry name" value="JmjC"/>
    <property type="match status" value="1"/>
</dbReference>
<dbReference type="FunFam" id="2.40.50.360:FF:000001">
    <property type="entry name" value="RuvB-like helicase"/>
    <property type="match status" value="2"/>
</dbReference>
<keyword evidence="4" id="KW-0597">Phosphoprotein</keyword>
<evidence type="ECO:0000256" key="5">
    <source>
        <dbReference type="ARBA" id="ARBA00022737"/>
    </source>
</evidence>
<proteinExistence type="inferred from homology"/>
<dbReference type="SUPFAM" id="SSF48452">
    <property type="entry name" value="TPR-like"/>
    <property type="match status" value="2"/>
</dbReference>
<evidence type="ECO:0000256" key="4">
    <source>
        <dbReference type="ARBA" id="ARBA00022553"/>
    </source>
</evidence>
<dbReference type="PROSITE" id="PS51184">
    <property type="entry name" value="JMJC"/>
    <property type="match status" value="1"/>
</dbReference>
<dbReference type="Gene3D" id="1.25.40.10">
    <property type="entry name" value="Tetratricopeptide repeat domain"/>
    <property type="match status" value="2"/>
</dbReference>
<dbReference type="InterPro" id="IPR027238">
    <property type="entry name" value="RuvB-like"/>
</dbReference>
<dbReference type="Pfam" id="PF21326">
    <property type="entry name" value="KDM6_GATAL"/>
    <property type="match status" value="1"/>
</dbReference>
<dbReference type="EMBL" id="JPKZ01002766">
    <property type="protein sequence ID" value="KHN75259.1"/>
    <property type="molecule type" value="Genomic_DNA"/>
</dbReference>
<feature type="region of interest" description="Disordered" evidence="15">
    <location>
        <begin position="465"/>
        <end position="504"/>
    </location>
</feature>
<keyword evidence="7" id="KW-0378">Hydrolase</keyword>
<dbReference type="SMART" id="SM00028">
    <property type="entry name" value="TPR"/>
    <property type="match status" value="5"/>
</dbReference>
<evidence type="ECO:0000256" key="8">
    <source>
        <dbReference type="ARBA" id="ARBA00022803"/>
    </source>
</evidence>
<evidence type="ECO:0000256" key="14">
    <source>
        <dbReference type="SAM" id="Coils"/>
    </source>
</evidence>
<dbReference type="Gene3D" id="3.40.50.300">
    <property type="entry name" value="P-loop containing nucleotide triphosphate hydrolases"/>
    <property type="match status" value="2"/>
</dbReference>
<dbReference type="EC" id="3.6.4.12" evidence="3"/>
<dbReference type="InterPro" id="IPR048560">
    <property type="entry name" value="KDM6A_B-like_GATAL"/>
</dbReference>
<evidence type="ECO:0000256" key="13">
    <source>
        <dbReference type="PROSITE-ProRule" id="PRU00339"/>
    </source>
</evidence>